<evidence type="ECO:0000313" key="2">
    <source>
        <dbReference type="EMBL" id="QFZ75149.1"/>
    </source>
</evidence>
<organism evidence="2 3">
    <name type="scientific">Streptomyces fagopyri</name>
    <dbReference type="NCBI Taxonomy" id="2662397"/>
    <lineage>
        <taxon>Bacteria</taxon>
        <taxon>Bacillati</taxon>
        <taxon>Actinomycetota</taxon>
        <taxon>Actinomycetes</taxon>
        <taxon>Kitasatosporales</taxon>
        <taxon>Streptomycetaceae</taxon>
        <taxon>Streptomyces</taxon>
    </lineage>
</organism>
<dbReference type="Proteomes" id="UP000326179">
    <property type="component" value="Chromosome"/>
</dbReference>
<protein>
    <submittedName>
        <fullName evidence="2">Uncharacterized protein</fullName>
    </submittedName>
</protein>
<accession>A0A5Q0LF66</accession>
<evidence type="ECO:0000313" key="3">
    <source>
        <dbReference type="Proteomes" id="UP000326179"/>
    </source>
</evidence>
<name>A0A5Q0LF66_9ACTN</name>
<feature type="compositionally biased region" description="Gly residues" evidence="1">
    <location>
        <begin position="37"/>
        <end position="62"/>
    </location>
</feature>
<evidence type="ECO:0000256" key="1">
    <source>
        <dbReference type="SAM" id="MobiDB-lite"/>
    </source>
</evidence>
<proteinExistence type="predicted"/>
<feature type="region of interest" description="Disordered" evidence="1">
    <location>
        <begin position="27"/>
        <end position="78"/>
    </location>
</feature>
<sequence length="78" mass="7240">MRRSVGGRGADAISASCLWSGAFRDSLSGVGARRGRGTGGGGRRGGGGVGGTGGGAAPGVPGGLATAVTETPDAVTEP</sequence>
<dbReference type="KEGG" id="sfy:GFH48_19420"/>
<dbReference type="EMBL" id="CP045643">
    <property type="protein sequence ID" value="QFZ75149.1"/>
    <property type="molecule type" value="Genomic_DNA"/>
</dbReference>
<dbReference type="AlphaFoldDB" id="A0A5Q0LF66"/>
<reference evidence="2 3" key="1">
    <citation type="submission" date="2019-10" db="EMBL/GenBank/DDBJ databases">
        <title>A novel species.</title>
        <authorList>
            <person name="Gao J."/>
        </authorList>
    </citation>
    <scope>NUCLEOTIDE SEQUENCE [LARGE SCALE GENOMIC DNA]</scope>
    <source>
        <strain evidence="2 3">QMT-28</strain>
    </source>
</reference>
<gene>
    <name evidence="2" type="ORF">GFH48_19420</name>
</gene>
<keyword evidence="3" id="KW-1185">Reference proteome</keyword>